<dbReference type="EMBL" id="AQPN01000078">
    <property type="protein sequence ID" value="EOR94765.1"/>
    <property type="molecule type" value="Genomic_DNA"/>
</dbReference>
<dbReference type="STRING" id="1150600.ADIARSV_2139"/>
<evidence type="ECO:0000313" key="3">
    <source>
        <dbReference type="EMBL" id="EOR94765.1"/>
    </source>
</evidence>
<dbReference type="Gene3D" id="3.30.1150.10">
    <property type="match status" value="1"/>
</dbReference>
<feature type="domain" description="TonB C-terminal" evidence="2">
    <location>
        <begin position="1"/>
        <end position="69"/>
    </location>
</feature>
<dbReference type="GO" id="GO:0009279">
    <property type="term" value="C:cell outer membrane"/>
    <property type="evidence" value="ECO:0007669"/>
    <property type="project" value="UniProtKB-SubCell"/>
</dbReference>
<dbReference type="OrthoDB" id="1040521at2"/>
<evidence type="ECO:0000259" key="2">
    <source>
        <dbReference type="PROSITE" id="PS52015"/>
    </source>
</evidence>
<keyword evidence="1" id="KW-0812">Transmembrane</keyword>
<dbReference type="SUPFAM" id="SSF74653">
    <property type="entry name" value="TolA/TonB C-terminal domain"/>
    <property type="match status" value="1"/>
</dbReference>
<comment type="caution">
    <text evidence="3">The sequence shown here is derived from an EMBL/GenBank/DDBJ whole genome shotgun (WGS) entry which is preliminary data.</text>
</comment>
<comment type="subcellular location">
    <subcellularLocation>
        <location evidence="1">Cell outer membrane</location>
        <topology evidence="1">Multi-pass membrane protein</topology>
    </subcellularLocation>
</comment>
<reference evidence="3 4" key="1">
    <citation type="journal article" date="2013" name="Genome Announc.">
        <title>Draft Genome Sequence of Arcticibacter svalbardensis Strain MN12-7T, a Member of the Family Sphingobacteriaceae Isolated from an Arctic Soil Sample.</title>
        <authorList>
            <person name="Shivaji S."/>
            <person name="Ara S."/>
            <person name="Prasad S."/>
            <person name="Manasa B.P."/>
            <person name="Begum Z."/>
            <person name="Singh A."/>
            <person name="Kumar Pinnaka A."/>
        </authorList>
    </citation>
    <scope>NUCLEOTIDE SEQUENCE [LARGE SCALE GENOMIC DNA]</scope>
    <source>
        <strain evidence="3 4">MN12-7</strain>
    </source>
</reference>
<dbReference type="SUPFAM" id="SSF56935">
    <property type="entry name" value="Porins"/>
    <property type="match status" value="2"/>
</dbReference>
<dbReference type="RefSeq" id="WP_016195373.1">
    <property type="nucleotide sequence ID" value="NZ_AQPN01000078.1"/>
</dbReference>
<keyword evidence="1" id="KW-0813">Transport</keyword>
<dbReference type="PROSITE" id="PS52015">
    <property type="entry name" value="TONB_CTD"/>
    <property type="match status" value="1"/>
</dbReference>
<dbReference type="Pfam" id="PF07715">
    <property type="entry name" value="Plug"/>
    <property type="match status" value="1"/>
</dbReference>
<name>R9GTA1_9SPHI</name>
<keyword evidence="1" id="KW-1134">Transmembrane beta strand</keyword>
<dbReference type="AlphaFoldDB" id="R9GTA1"/>
<comment type="similarity">
    <text evidence="1">Belongs to the TonB-dependent receptor family.</text>
</comment>
<keyword evidence="1" id="KW-0472">Membrane</keyword>
<dbReference type="PROSITE" id="PS52016">
    <property type="entry name" value="TONB_DEPENDENT_REC_3"/>
    <property type="match status" value="1"/>
</dbReference>
<evidence type="ECO:0000256" key="1">
    <source>
        <dbReference type="PROSITE-ProRule" id="PRU01360"/>
    </source>
</evidence>
<dbReference type="eggNOG" id="COG0810">
    <property type="taxonomic scope" value="Bacteria"/>
</dbReference>
<dbReference type="GO" id="GO:0055085">
    <property type="term" value="P:transmembrane transport"/>
    <property type="evidence" value="ECO:0007669"/>
    <property type="project" value="InterPro"/>
</dbReference>
<gene>
    <name evidence="3" type="ORF">ADIARSV_2139</name>
</gene>
<proteinExistence type="inferred from homology"/>
<dbReference type="InterPro" id="IPR039426">
    <property type="entry name" value="TonB-dep_rcpt-like"/>
</dbReference>
<dbReference type="InterPro" id="IPR012910">
    <property type="entry name" value="Plug_dom"/>
</dbReference>
<organism evidence="3 4">
    <name type="scientific">Arcticibacter svalbardensis MN12-7</name>
    <dbReference type="NCBI Taxonomy" id="1150600"/>
    <lineage>
        <taxon>Bacteria</taxon>
        <taxon>Pseudomonadati</taxon>
        <taxon>Bacteroidota</taxon>
        <taxon>Sphingobacteriia</taxon>
        <taxon>Sphingobacteriales</taxon>
        <taxon>Sphingobacteriaceae</taxon>
        <taxon>Arcticibacter</taxon>
    </lineage>
</organism>
<dbReference type="InterPro" id="IPR037682">
    <property type="entry name" value="TonB_C"/>
</dbReference>
<dbReference type="Pfam" id="PF03544">
    <property type="entry name" value="TonB_C"/>
    <property type="match status" value="1"/>
</dbReference>
<keyword evidence="1" id="KW-0998">Cell outer membrane</keyword>
<dbReference type="Gene3D" id="2.170.130.10">
    <property type="entry name" value="TonB-dependent receptor, plug domain"/>
    <property type="match status" value="2"/>
</dbReference>
<keyword evidence="4" id="KW-1185">Reference proteome</keyword>
<protein>
    <submittedName>
        <fullName evidence="3">Regulatory sensor-transducer, BlaR1/MecR1 family</fullName>
    </submittedName>
</protein>
<sequence>MIFSFIIETDGTLTDIKTLQDLGYGTAEEGLKLLQNCPKWQPGIKDKKPVRVQYTLPIMLNLEGDKKIGSLHSNLKIDSNQPLYLLDGKEIKQSEISAIDANTIKSIDVIRSDQTAQYGEKGKNGVVKLQLKKPGELSRLSLEVPVKEINQNTNKLSPVVVVGYNTNTINMNDNSVPSFNGLLIIDGKETPSSNLKSINPETIQSISILNNDEATKKYGAKGKNGVMIITSKK</sequence>
<dbReference type="Proteomes" id="UP000014174">
    <property type="component" value="Unassembled WGS sequence"/>
</dbReference>
<accession>R9GTA1</accession>
<evidence type="ECO:0000313" key="4">
    <source>
        <dbReference type="Proteomes" id="UP000014174"/>
    </source>
</evidence>
<dbReference type="InterPro" id="IPR037066">
    <property type="entry name" value="Plug_dom_sf"/>
</dbReference>